<accession>A0A1H5VHN9</accession>
<dbReference type="PANTHER" id="PTHR43708">
    <property type="entry name" value="CONSERVED EXPRESSED OXIDOREDUCTASE (EUROFUNG)"/>
    <property type="match status" value="1"/>
</dbReference>
<evidence type="ECO:0000313" key="3">
    <source>
        <dbReference type="EMBL" id="SEF86839.1"/>
    </source>
</evidence>
<sequence>MSEESPRKLRYAMVGGGRDAFIGAVHRHAIALDGMAEFTAGALSSTPERAVMSGRALGLVDSRNHGDWRALLDDELRRPADERVDFVSIVTPTDTHFPIARAFVTAGFHVVCDKPLVQSSAQAQALVEAVAERKTVFGVTYNYTGYPMVRQARDMVRDGTIGTVRKVVVEYNQGWLATALERDGNKQASWRTDPARSGIAGALGDIGSHAENLVATVTGLEIETLVADLSALVPGRQLDDDASVLLRFRGGARGVLVASQINAGLENDLRLRVSGTLGSLEWRQERPSRLVHYRLDGAMTVLTRGSPWLSASAQLASRIPAGHPEGFIEAFANIYRGVFADIRAKGAGHAADPLETDYPRVEDGARGVRFIESAVESSREGKWLAFGPGHAAG</sequence>
<dbReference type="InterPro" id="IPR036291">
    <property type="entry name" value="NAD(P)-bd_dom_sf"/>
</dbReference>
<dbReference type="EMBL" id="FNUY01000002">
    <property type="protein sequence ID" value="SEF86839.1"/>
    <property type="molecule type" value="Genomic_DNA"/>
</dbReference>
<dbReference type="InterPro" id="IPR055170">
    <property type="entry name" value="GFO_IDH_MocA-like_dom"/>
</dbReference>
<dbReference type="PANTHER" id="PTHR43708:SF3">
    <property type="entry name" value="OXIDOREDUCTASE"/>
    <property type="match status" value="1"/>
</dbReference>
<reference evidence="3 4" key="1">
    <citation type="submission" date="2016-10" db="EMBL/GenBank/DDBJ databases">
        <authorList>
            <person name="de Groot N.N."/>
        </authorList>
    </citation>
    <scope>NUCLEOTIDE SEQUENCE [LARGE SCALE GENOMIC DNA]</scope>
    <source>
        <strain evidence="3 4">DSM 26656</strain>
    </source>
</reference>
<dbReference type="SUPFAM" id="SSF51735">
    <property type="entry name" value="NAD(P)-binding Rossmann-fold domains"/>
    <property type="match status" value="1"/>
</dbReference>
<dbReference type="InterPro" id="IPR000683">
    <property type="entry name" value="Gfo/Idh/MocA-like_OxRdtase_N"/>
</dbReference>
<keyword evidence="4" id="KW-1185">Reference proteome</keyword>
<name>A0A1H5VHN9_9HYPH</name>
<dbReference type="Gene3D" id="3.40.50.720">
    <property type="entry name" value="NAD(P)-binding Rossmann-like Domain"/>
    <property type="match status" value="1"/>
</dbReference>
<feature type="domain" description="GFO/IDH/MocA-like oxidoreductase" evidence="2">
    <location>
        <begin position="149"/>
        <end position="281"/>
    </location>
</feature>
<evidence type="ECO:0000259" key="1">
    <source>
        <dbReference type="Pfam" id="PF01408"/>
    </source>
</evidence>
<evidence type="ECO:0000313" key="4">
    <source>
        <dbReference type="Proteomes" id="UP000236743"/>
    </source>
</evidence>
<dbReference type="RefSeq" id="WP_103871554.1">
    <property type="nucleotide sequence ID" value="NZ_FNUY01000002.1"/>
</dbReference>
<dbReference type="Gene3D" id="3.30.360.10">
    <property type="entry name" value="Dihydrodipicolinate Reductase, domain 2"/>
    <property type="match status" value="1"/>
</dbReference>
<dbReference type="Proteomes" id="UP000236743">
    <property type="component" value="Unassembled WGS sequence"/>
</dbReference>
<evidence type="ECO:0000259" key="2">
    <source>
        <dbReference type="Pfam" id="PF22725"/>
    </source>
</evidence>
<dbReference type="Pfam" id="PF22725">
    <property type="entry name" value="GFO_IDH_MocA_C3"/>
    <property type="match status" value="1"/>
</dbReference>
<dbReference type="GO" id="GO:0000166">
    <property type="term" value="F:nucleotide binding"/>
    <property type="evidence" value="ECO:0007669"/>
    <property type="project" value="InterPro"/>
</dbReference>
<protein>
    <submittedName>
        <fullName evidence="3">Predicted dehydrogenase</fullName>
    </submittedName>
</protein>
<proteinExistence type="predicted"/>
<feature type="domain" description="Gfo/Idh/MocA-like oxidoreductase N-terminal" evidence="1">
    <location>
        <begin position="9"/>
        <end position="141"/>
    </location>
</feature>
<dbReference type="InterPro" id="IPR051317">
    <property type="entry name" value="Gfo/Idh/MocA_oxidoreduct"/>
</dbReference>
<gene>
    <name evidence="3" type="ORF">SAMN04488115_102313</name>
</gene>
<dbReference type="Pfam" id="PF01408">
    <property type="entry name" value="GFO_IDH_MocA"/>
    <property type="match status" value="1"/>
</dbReference>
<dbReference type="AlphaFoldDB" id="A0A1H5VHN9"/>
<organism evidence="3 4">
    <name type="scientific">Bosea lathyri</name>
    <dbReference type="NCBI Taxonomy" id="1036778"/>
    <lineage>
        <taxon>Bacteria</taxon>
        <taxon>Pseudomonadati</taxon>
        <taxon>Pseudomonadota</taxon>
        <taxon>Alphaproteobacteria</taxon>
        <taxon>Hyphomicrobiales</taxon>
        <taxon>Boseaceae</taxon>
        <taxon>Bosea</taxon>
    </lineage>
</organism>
<dbReference type="SUPFAM" id="SSF55347">
    <property type="entry name" value="Glyceraldehyde-3-phosphate dehydrogenase-like, C-terminal domain"/>
    <property type="match status" value="1"/>
</dbReference>
<dbReference type="OrthoDB" id="9815825at2"/>